<evidence type="ECO:0000256" key="2">
    <source>
        <dbReference type="ARBA" id="ARBA00022695"/>
    </source>
</evidence>
<evidence type="ECO:0000256" key="3">
    <source>
        <dbReference type="ARBA" id="ARBA00022722"/>
    </source>
</evidence>
<dbReference type="Pfam" id="PF17921">
    <property type="entry name" value="Integrase_H2C2"/>
    <property type="match status" value="1"/>
</dbReference>
<dbReference type="Gene3D" id="3.30.70.270">
    <property type="match status" value="1"/>
</dbReference>
<dbReference type="Proteomes" id="UP000515180">
    <property type="component" value="Unplaced"/>
</dbReference>
<keyword evidence="3" id="KW-0540">Nuclease</keyword>
<gene>
    <name evidence="10" type="primary">LOC105681691</name>
</gene>
<evidence type="ECO:0000256" key="4">
    <source>
        <dbReference type="ARBA" id="ARBA00022759"/>
    </source>
</evidence>
<accession>A0A6P3V5M4</accession>
<dbReference type="OrthoDB" id="7614810at2759"/>
<dbReference type="Gene3D" id="3.10.20.370">
    <property type="match status" value="1"/>
</dbReference>
<evidence type="ECO:0000256" key="6">
    <source>
        <dbReference type="ARBA" id="ARBA00023268"/>
    </source>
</evidence>
<keyword evidence="9" id="KW-1185">Reference proteome</keyword>
<dbReference type="InterPro" id="IPR041588">
    <property type="entry name" value="Integrase_H2C2"/>
</dbReference>
<evidence type="ECO:0000313" key="9">
    <source>
        <dbReference type="Proteomes" id="UP000515180"/>
    </source>
</evidence>
<dbReference type="KEGG" id="bim:105681691"/>
<proteinExistence type="predicted"/>
<dbReference type="GeneID" id="105681691"/>
<dbReference type="InterPro" id="IPR043128">
    <property type="entry name" value="Rev_trsase/Diguanyl_cyclase"/>
</dbReference>
<feature type="non-terminal residue" evidence="10">
    <location>
        <position position="375"/>
    </location>
</feature>
<evidence type="ECO:0000313" key="10">
    <source>
        <dbReference type="RefSeq" id="XP_012248237.1"/>
    </source>
</evidence>
<dbReference type="SUPFAM" id="SSF56672">
    <property type="entry name" value="DNA/RNA polymerases"/>
    <property type="match status" value="1"/>
</dbReference>
<keyword evidence="4" id="KW-0378">Hydrolase</keyword>
<feature type="domain" description="Integrase zinc-binding" evidence="8">
    <location>
        <begin position="232"/>
        <end position="285"/>
    </location>
</feature>
<feature type="domain" description="Reverse transcriptase/retrotransposon-derived protein RNase H-like" evidence="7">
    <location>
        <begin position="84"/>
        <end position="153"/>
    </location>
</feature>
<dbReference type="EC" id="2.7.7.49" evidence="1"/>
<dbReference type="RefSeq" id="XP_012248237.1">
    <property type="nucleotide sequence ID" value="XM_012392814.1"/>
</dbReference>
<evidence type="ECO:0000259" key="8">
    <source>
        <dbReference type="Pfam" id="PF17921"/>
    </source>
</evidence>
<dbReference type="FunFam" id="3.10.20.370:FF:000001">
    <property type="entry name" value="Retrovirus-related Pol polyprotein from transposon 17.6-like protein"/>
    <property type="match status" value="1"/>
</dbReference>
<dbReference type="InterPro" id="IPR043502">
    <property type="entry name" value="DNA/RNA_pol_sf"/>
</dbReference>
<dbReference type="InterPro" id="IPR041577">
    <property type="entry name" value="RT_RNaseH_2"/>
</dbReference>
<sequence>MAYSENDVPPKQAVSKTVYLEGKSTTICFINGVDSRHNSNHAIVLQRVREFGLKILPDKCEFLKPELEYLGHIVTAESVKPNPKKLEAVNFTKQFTLTTDYSNESIGAILSQDGHPCCYISRNLNPPQRNYSTTEKELLAIVWAVKRFRQYLFLEIPYSNRPSSAKMATKLQRPLTTPDEMTTKIRGIRIGIGDDSFTETEKNAIKGILLFLNVTAKELSLAWKPIQTYSDEEVDELLRENHDLVGDPGIQKTYDRIRERHRVPDLMKRTQQHVESCDTCQTSKTTRIRPREESCITDTPLEPNDKIAMDLLGPLKKTKNGNQSTLLFAGIVSAQINITPLEGNSVFVEYIRKGYLYCDNANIIEGLDTSDMYEQ</sequence>
<dbReference type="Gene3D" id="1.10.340.70">
    <property type="match status" value="1"/>
</dbReference>
<keyword evidence="4" id="KW-0255">Endonuclease</keyword>
<keyword evidence="2" id="KW-0548">Nucleotidyltransferase</keyword>
<keyword evidence="5" id="KW-0695">RNA-directed DNA polymerase</keyword>
<reference evidence="10" key="1">
    <citation type="submission" date="2025-08" db="UniProtKB">
        <authorList>
            <consortium name="RefSeq"/>
        </authorList>
    </citation>
    <scope>IDENTIFICATION</scope>
</reference>
<dbReference type="InterPro" id="IPR050951">
    <property type="entry name" value="Retrovirus_Pol_polyprotein"/>
</dbReference>
<dbReference type="PANTHER" id="PTHR37984:SF5">
    <property type="entry name" value="PROTEIN NYNRIN-LIKE"/>
    <property type="match status" value="1"/>
</dbReference>
<dbReference type="GO" id="GO:0003964">
    <property type="term" value="F:RNA-directed DNA polymerase activity"/>
    <property type="evidence" value="ECO:0007669"/>
    <property type="project" value="UniProtKB-KW"/>
</dbReference>
<dbReference type="GO" id="GO:0004519">
    <property type="term" value="F:endonuclease activity"/>
    <property type="evidence" value="ECO:0007669"/>
    <property type="project" value="UniProtKB-KW"/>
</dbReference>
<name>A0A6P3V5M4_BOMIM</name>
<evidence type="ECO:0000259" key="7">
    <source>
        <dbReference type="Pfam" id="PF17919"/>
    </source>
</evidence>
<evidence type="ECO:0000256" key="5">
    <source>
        <dbReference type="ARBA" id="ARBA00022918"/>
    </source>
</evidence>
<evidence type="ECO:0000256" key="1">
    <source>
        <dbReference type="ARBA" id="ARBA00012493"/>
    </source>
</evidence>
<organism evidence="9 10">
    <name type="scientific">Bombus impatiens</name>
    <name type="common">Bumblebee</name>
    <dbReference type="NCBI Taxonomy" id="132113"/>
    <lineage>
        <taxon>Eukaryota</taxon>
        <taxon>Metazoa</taxon>
        <taxon>Ecdysozoa</taxon>
        <taxon>Arthropoda</taxon>
        <taxon>Hexapoda</taxon>
        <taxon>Insecta</taxon>
        <taxon>Pterygota</taxon>
        <taxon>Neoptera</taxon>
        <taxon>Endopterygota</taxon>
        <taxon>Hymenoptera</taxon>
        <taxon>Apocrita</taxon>
        <taxon>Aculeata</taxon>
        <taxon>Apoidea</taxon>
        <taxon>Anthophila</taxon>
        <taxon>Apidae</taxon>
        <taxon>Bombus</taxon>
        <taxon>Pyrobombus</taxon>
    </lineage>
</organism>
<dbReference type="PANTHER" id="PTHR37984">
    <property type="entry name" value="PROTEIN CBG26694"/>
    <property type="match status" value="1"/>
</dbReference>
<keyword evidence="6" id="KW-0511">Multifunctional enzyme</keyword>
<keyword evidence="2" id="KW-0808">Transferase</keyword>
<dbReference type="Pfam" id="PF17919">
    <property type="entry name" value="RT_RNaseH_2"/>
    <property type="match status" value="1"/>
</dbReference>
<dbReference type="AlphaFoldDB" id="A0A6P3V5M4"/>
<protein>
    <recommendedName>
        <fullName evidence="1">RNA-directed DNA polymerase</fullName>
        <ecNumber evidence="1">2.7.7.49</ecNumber>
    </recommendedName>
</protein>